<dbReference type="InterPro" id="IPR036915">
    <property type="entry name" value="Cyclin-like_sf"/>
</dbReference>
<evidence type="ECO:0000313" key="2">
    <source>
        <dbReference type="Proteomes" id="UP001470230"/>
    </source>
</evidence>
<keyword evidence="2" id="KW-1185">Reference proteome</keyword>
<evidence type="ECO:0000313" key="1">
    <source>
        <dbReference type="EMBL" id="KAK8900435.1"/>
    </source>
</evidence>
<dbReference type="Gene3D" id="1.10.472.10">
    <property type="entry name" value="Cyclin-like"/>
    <property type="match status" value="1"/>
</dbReference>
<proteinExistence type="predicted"/>
<sequence>MQNNFIVSPRISSEWSEEKRRTVWFLISSARQGLGITIDPIVASAFIILQKYFRGEIDNEYDLFILMSAALFASCKAAEVFRSVNDISRELYRLCVRSRSKAINQIISSHLLSPDCTVTYQDMKLILAAEIDLLKANDYTISMDLPFSHFEKWKKNVIENSCLIDEKFVKLCNHVIVDICLLICSCYYLDVPPEVAAAAAASRTFGNDQWVISVRQKFGNDLFDLAMNSIQFEDSRTMKRH</sequence>
<dbReference type="SUPFAM" id="SSF47954">
    <property type="entry name" value="Cyclin-like"/>
    <property type="match status" value="1"/>
</dbReference>
<gene>
    <name evidence="1" type="ORF">M9Y10_002762</name>
</gene>
<accession>A0ABR2LAR0</accession>
<name>A0ABR2LAR0_9EUKA</name>
<evidence type="ECO:0008006" key="3">
    <source>
        <dbReference type="Google" id="ProtNLM"/>
    </source>
</evidence>
<dbReference type="EMBL" id="JAPFFF010000001">
    <property type="protein sequence ID" value="KAK8900435.1"/>
    <property type="molecule type" value="Genomic_DNA"/>
</dbReference>
<comment type="caution">
    <text evidence="1">The sequence shown here is derived from an EMBL/GenBank/DDBJ whole genome shotgun (WGS) entry which is preliminary data.</text>
</comment>
<reference evidence="1 2" key="1">
    <citation type="submission" date="2024-04" db="EMBL/GenBank/DDBJ databases">
        <title>Tritrichomonas musculus Genome.</title>
        <authorList>
            <person name="Alves-Ferreira E."/>
            <person name="Grigg M."/>
            <person name="Lorenzi H."/>
            <person name="Galac M."/>
        </authorList>
    </citation>
    <scope>NUCLEOTIDE SEQUENCE [LARGE SCALE GENOMIC DNA]</scope>
    <source>
        <strain evidence="1 2">EAF2021</strain>
    </source>
</reference>
<organism evidence="1 2">
    <name type="scientific">Tritrichomonas musculus</name>
    <dbReference type="NCBI Taxonomy" id="1915356"/>
    <lineage>
        <taxon>Eukaryota</taxon>
        <taxon>Metamonada</taxon>
        <taxon>Parabasalia</taxon>
        <taxon>Tritrichomonadida</taxon>
        <taxon>Tritrichomonadidae</taxon>
        <taxon>Tritrichomonas</taxon>
    </lineage>
</organism>
<protein>
    <recommendedName>
        <fullName evidence="3">Cyclin N-terminal domain-containing protein</fullName>
    </recommendedName>
</protein>
<dbReference type="Proteomes" id="UP001470230">
    <property type="component" value="Unassembled WGS sequence"/>
</dbReference>